<dbReference type="GO" id="GO:0004222">
    <property type="term" value="F:metalloendopeptidase activity"/>
    <property type="evidence" value="ECO:0007669"/>
    <property type="project" value="InterPro"/>
</dbReference>
<dbReference type="Proteomes" id="UP000246058">
    <property type="component" value="Chromosome"/>
</dbReference>
<evidence type="ECO:0000256" key="8">
    <source>
        <dbReference type="ARBA" id="ARBA00022989"/>
    </source>
</evidence>
<feature type="transmembrane region" description="Helical" evidence="11">
    <location>
        <begin position="118"/>
        <end position="142"/>
    </location>
</feature>
<evidence type="ECO:0000256" key="6">
    <source>
        <dbReference type="ARBA" id="ARBA00022801"/>
    </source>
</evidence>
<keyword evidence="9 11" id="KW-0482">Metalloprotease</keyword>
<evidence type="ECO:0000256" key="4">
    <source>
        <dbReference type="ARBA" id="ARBA00022670"/>
    </source>
</evidence>
<dbReference type="PANTHER" id="PTHR42837">
    <property type="entry name" value="REGULATOR OF SIGMA-E PROTEASE RSEP"/>
    <property type="match status" value="1"/>
</dbReference>
<evidence type="ECO:0000313" key="13">
    <source>
        <dbReference type="EMBL" id="AWN36233.1"/>
    </source>
</evidence>
<dbReference type="InterPro" id="IPR004387">
    <property type="entry name" value="Pept_M50_Zn"/>
</dbReference>
<dbReference type="AlphaFoldDB" id="A0A2U8VRB8"/>
<dbReference type="GO" id="GO:0046872">
    <property type="term" value="F:metal ion binding"/>
    <property type="evidence" value="ECO:0007669"/>
    <property type="project" value="UniProtKB-KW"/>
</dbReference>
<evidence type="ECO:0000256" key="2">
    <source>
        <dbReference type="ARBA" id="ARBA00004141"/>
    </source>
</evidence>
<evidence type="ECO:0000256" key="11">
    <source>
        <dbReference type="RuleBase" id="RU362031"/>
    </source>
</evidence>
<dbReference type="SUPFAM" id="SSF50156">
    <property type="entry name" value="PDZ domain-like"/>
    <property type="match status" value="1"/>
</dbReference>
<protein>
    <recommendedName>
        <fullName evidence="11">Zinc metalloprotease</fullName>
        <ecNumber evidence="11">3.4.24.-</ecNumber>
    </recommendedName>
</protein>
<keyword evidence="10 11" id="KW-0472">Membrane</keyword>
<gene>
    <name evidence="13" type="primary">rseP</name>
    <name evidence="13" type="ORF">DK427_11305</name>
</gene>
<keyword evidence="4 13" id="KW-0645">Protease</keyword>
<keyword evidence="14" id="KW-1185">Reference proteome</keyword>
<dbReference type="EMBL" id="CP029551">
    <property type="protein sequence ID" value="AWN36233.1"/>
    <property type="molecule type" value="Genomic_DNA"/>
</dbReference>
<dbReference type="OrthoDB" id="9782003at2"/>
<feature type="transmembrane region" description="Helical" evidence="11">
    <location>
        <begin position="353"/>
        <end position="371"/>
    </location>
</feature>
<sequence>MDFLNAMGGTATGFFGAVIPFLFVLTIVVFVHEMGHFLVGRWCGVGVHAFSIGFGPELFGFNDRHGTRWKLCAIPLGGYVKFHGDVNGASVPDPGALARMSPQERATSFPTQPVAKRAAIVAAGPIANFLLAILLFAGAIWLGGRYELPARVASVEPNSAAAEAGFEPGDLIKAIDGQPVRDFNAMYRTVTGSAGNTLRFTVERDGAERTITATPRVHEDRTPFGRHRVGRLGIRSPNGSEARLVEYGPLASLNLGVHETYFVVERTFSYLGKLVTGRESADQLSGPIGIARVSGEVAKTGGVGGLVGLIALLSVSIGLLNLFPVPLLDGGHLLFYAFEVVRGRPLSERAQEIGFRIGLALVLMLMLFAAWNDILNLGASWGRNT</sequence>
<dbReference type="GO" id="GO:0016020">
    <property type="term" value="C:membrane"/>
    <property type="evidence" value="ECO:0007669"/>
    <property type="project" value="UniProtKB-SubCell"/>
</dbReference>
<dbReference type="InterPro" id="IPR041489">
    <property type="entry name" value="PDZ_6"/>
</dbReference>
<dbReference type="SMART" id="SM00228">
    <property type="entry name" value="PDZ"/>
    <property type="match status" value="1"/>
</dbReference>
<evidence type="ECO:0000256" key="5">
    <source>
        <dbReference type="ARBA" id="ARBA00022692"/>
    </source>
</evidence>
<dbReference type="PANTHER" id="PTHR42837:SF2">
    <property type="entry name" value="MEMBRANE METALLOPROTEASE ARASP2, CHLOROPLASTIC-RELATED"/>
    <property type="match status" value="1"/>
</dbReference>
<dbReference type="CDD" id="cd23081">
    <property type="entry name" value="cpPDZ_EcRseP-like"/>
    <property type="match status" value="1"/>
</dbReference>
<keyword evidence="6 11" id="KW-0378">Hydrolase</keyword>
<feature type="transmembrane region" description="Helical" evidence="11">
    <location>
        <begin position="297"/>
        <end position="317"/>
    </location>
</feature>
<organism evidence="13 14">
    <name type="scientific">Methylobacterium radiodurans</name>
    <dbReference type="NCBI Taxonomy" id="2202828"/>
    <lineage>
        <taxon>Bacteria</taxon>
        <taxon>Pseudomonadati</taxon>
        <taxon>Pseudomonadota</taxon>
        <taxon>Alphaproteobacteria</taxon>
        <taxon>Hyphomicrobiales</taxon>
        <taxon>Methylobacteriaceae</taxon>
        <taxon>Methylobacterium</taxon>
    </lineage>
</organism>
<evidence type="ECO:0000256" key="10">
    <source>
        <dbReference type="ARBA" id="ARBA00023136"/>
    </source>
</evidence>
<dbReference type="Gene3D" id="2.30.42.10">
    <property type="match status" value="1"/>
</dbReference>
<keyword evidence="7 11" id="KW-0862">Zinc</keyword>
<dbReference type="NCBIfam" id="TIGR00054">
    <property type="entry name" value="RIP metalloprotease RseP"/>
    <property type="match status" value="1"/>
</dbReference>
<dbReference type="Pfam" id="PF17820">
    <property type="entry name" value="PDZ_6"/>
    <property type="match status" value="1"/>
</dbReference>
<evidence type="ECO:0000256" key="7">
    <source>
        <dbReference type="ARBA" id="ARBA00022833"/>
    </source>
</evidence>
<dbReference type="InterPro" id="IPR036034">
    <property type="entry name" value="PDZ_sf"/>
</dbReference>
<dbReference type="RefSeq" id="WP_109951338.1">
    <property type="nucleotide sequence ID" value="NZ_CP029551.1"/>
</dbReference>
<comment type="subcellular location">
    <subcellularLocation>
        <location evidence="2">Membrane</location>
        <topology evidence="2">Multi-pass membrane protein</topology>
    </subcellularLocation>
</comment>
<dbReference type="Pfam" id="PF02163">
    <property type="entry name" value="Peptidase_M50"/>
    <property type="match status" value="1"/>
</dbReference>
<feature type="transmembrane region" description="Helical" evidence="11">
    <location>
        <begin position="12"/>
        <end position="32"/>
    </location>
</feature>
<dbReference type="CDD" id="cd06163">
    <property type="entry name" value="S2P-M50_PDZ_RseP-like"/>
    <property type="match status" value="1"/>
</dbReference>
<evidence type="ECO:0000256" key="1">
    <source>
        <dbReference type="ARBA" id="ARBA00001947"/>
    </source>
</evidence>
<dbReference type="KEGG" id="meti:DK427_11305"/>
<comment type="similarity">
    <text evidence="3 11">Belongs to the peptidase M50B family.</text>
</comment>
<dbReference type="InterPro" id="IPR001478">
    <property type="entry name" value="PDZ"/>
</dbReference>
<accession>A0A2U8VRB8</accession>
<feature type="domain" description="PDZ" evidence="12">
    <location>
        <begin position="140"/>
        <end position="206"/>
    </location>
</feature>
<evidence type="ECO:0000313" key="14">
    <source>
        <dbReference type="Proteomes" id="UP000246058"/>
    </source>
</evidence>
<keyword evidence="5 11" id="KW-0812">Transmembrane</keyword>
<dbReference type="EC" id="3.4.24.-" evidence="11"/>
<evidence type="ECO:0000256" key="3">
    <source>
        <dbReference type="ARBA" id="ARBA00007931"/>
    </source>
</evidence>
<keyword evidence="11" id="KW-0479">Metal-binding</keyword>
<dbReference type="InterPro" id="IPR008915">
    <property type="entry name" value="Peptidase_M50"/>
</dbReference>
<reference evidence="13 14" key="1">
    <citation type="submission" date="2018-05" db="EMBL/GenBank/DDBJ databases">
        <title>Complete Genome Sequence of Methylobacterium sp. 17Sr1-43.</title>
        <authorList>
            <person name="Srinivasan S."/>
        </authorList>
    </citation>
    <scope>NUCLEOTIDE SEQUENCE [LARGE SCALE GENOMIC DNA]</scope>
    <source>
        <strain evidence="13 14">17Sr1-43</strain>
    </source>
</reference>
<evidence type="ECO:0000256" key="9">
    <source>
        <dbReference type="ARBA" id="ARBA00023049"/>
    </source>
</evidence>
<evidence type="ECO:0000259" key="12">
    <source>
        <dbReference type="SMART" id="SM00228"/>
    </source>
</evidence>
<proteinExistence type="inferred from homology"/>
<comment type="cofactor">
    <cofactor evidence="1 11">
        <name>Zn(2+)</name>
        <dbReference type="ChEBI" id="CHEBI:29105"/>
    </cofactor>
</comment>
<keyword evidence="8 11" id="KW-1133">Transmembrane helix</keyword>
<name>A0A2U8VRB8_9HYPH</name>
<dbReference type="GO" id="GO:0006508">
    <property type="term" value="P:proteolysis"/>
    <property type="evidence" value="ECO:0007669"/>
    <property type="project" value="UniProtKB-KW"/>
</dbReference>